<dbReference type="InterPro" id="IPR006140">
    <property type="entry name" value="D-isomer_DH_NAD-bd"/>
</dbReference>
<dbReference type="AlphaFoldDB" id="A0A9D5JVN6"/>
<dbReference type="PANTHER" id="PTHR42789">
    <property type="entry name" value="D-ISOMER SPECIFIC 2-HYDROXYACID DEHYDROGENASE FAMILY PROTEIN (AFU_ORTHOLOGUE AFUA_6G10090)"/>
    <property type="match status" value="1"/>
</dbReference>
<dbReference type="SUPFAM" id="SSF52283">
    <property type="entry name" value="Formate/glycerate dehydrogenase catalytic domain-like"/>
    <property type="match status" value="1"/>
</dbReference>
<evidence type="ECO:0000256" key="1">
    <source>
        <dbReference type="ARBA" id="ARBA00005854"/>
    </source>
</evidence>
<proteinExistence type="inferred from homology"/>
<comment type="caution">
    <text evidence="8">The sequence shown here is derived from an EMBL/GenBank/DDBJ whole genome shotgun (WGS) entry which is preliminary data.</text>
</comment>
<dbReference type="InterPro" id="IPR036291">
    <property type="entry name" value="NAD(P)-bd_dom_sf"/>
</dbReference>
<dbReference type="PROSITE" id="PS00671">
    <property type="entry name" value="D_2_HYDROXYACID_DH_3"/>
    <property type="match status" value="1"/>
</dbReference>
<dbReference type="PANTHER" id="PTHR42789:SF1">
    <property type="entry name" value="D-ISOMER SPECIFIC 2-HYDROXYACID DEHYDROGENASE FAMILY PROTEIN (AFU_ORTHOLOGUE AFUA_6G10090)"/>
    <property type="match status" value="1"/>
</dbReference>
<dbReference type="InterPro" id="IPR006139">
    <property type="entry name" value="D-isomer_2_OHA_DH_cat_dom"/>
</dbReference>
<dbReference type="InterPro" id="IPR029753">
    <property type="entry name" value="D-isomer_DH_CS"/>
</dbReference>
<feature type="domain" description="D-isomer specific 2-hydroxyacid dehydrogenase catalytic" evidence="6">
    <location>
        <begin position="4"/>
        <end position="313"/>
    </location>
</feature>
<name>A0A9D5JVN6_9BACT</name>
<evidence type="ECO:0000313" key="8">
    <source>
        <dbReference type="EMBL" id="MBD3324993.1"/>
    </source>
</evidence>
<evidence type="ECO:0000259" key="6">
    <source>
        <dbReference type="Pfam" id="PF00389"/>
    </source>
</evidence>
<organism evidence="8 9">
    <name type="scientific">candidate division KSB3 bacterium</name>
    <dbReference type="NCBI Taxonomy" id="2044937"/>
    <lineage>
        <taxon>Bacteria</taxon>
        <taxon>candidate division KSB3</taxon>
    </lineage>
</organism>
<dbReference type="FunFam" id="3.40.50.720:FF:000203">
    <property type="entry name" value="D-3-phosphoglycerate dehydrogenase (SerA)"/>
    <property type="match status" value="1"/>
</dbReference>
<evidence type="ECO:0000259" key="7">
    <source>
        <dbReference type="Pfam" id="PF02826"/>
    </source>
</evidence>
<feature type="domain" description="D-isomer specific 2-hydroxyacid dehydrogenase NAD-binding" evidence="7">
    <location>
        <begin position="106"/>
        <end position="282"/>
    </location>
</feature>
<dbReference type="Gene3D" id="3.40.50.720">
    <property type="entry name" value="NAD(P)-binding Rossmann-like Domain"/>
    <property type="match status" value="2"/>
</dbReference>
<dbReference type="CDD" id="cd12173">
    <property type="entry name" value="PGDH_4"/>
    <property type="match status" value="1"/>
</dbReference>
<dbReference type="Proteomes" id="UP000649604">
    <property type="component" value="Unassembled WGS sequence"/>
</dbReference>
<evidence type="ECO:0000256" key="5">
    <source>
        <dbReference type="RuleBase" id="RU003719"/>
    </source>
</evidence>
<dbReference type="GO" id="GO:0016616">
    <property type="term" value="F:oxidoreductase activity, acting on the CH-OH group of donors, NAD or NADP as acceptor"/>
    <property type="evidence" value="ECO:0007669"/>
    <property type="project" value="InterPro"/>
</dbReference>
<dbReference type="Pfam" id="PF02826">
    <property type="entry name" value="2-Hacid_dh_C"/>
    <property type="match status" value="1"/>
</dbReference>
<keyword evidence="4" id="KW-0520">NAD</keyword>
<dbReference type="SUPFAM" id="SSF51735">
    <property type="entry name" value="NAD(P)-binding Rossmann-fold domains"/>
    <property type="match status" value="1"/>
</dbReference>
<reference evidence="8" key="1">
    <citation type="submission" date="2019-11" db="EMBL/GenBank/DDBJ databases">
        <title>Microbial mats filling the niche in hypersaline microbial mats.</title>
        <authorList>
            <person name="Wong H.L."/>
            <person name="Macleod F.I."/>
            <person name="White R.A. III"/>
            <person name="Burns B.P."/>
        </authorList>
    </citation>
    <scope>NUCLEOTIDE SEQUENCE</scope>
    <source>
        <strain evidence="8">Rbin_158</strain>
    </source>
</reference>
<dbReference type="PROSITE" id="PS00065">
    <property type="entry name" value="D_2_HYDROXYACID_DH_1"/>
    <property type="match status" value="1"/>
</dbReference>
<dbReference type="GO" id="GO:0051287">
    <property type="term" value="F:NAD binding"/>
    <property type="evidence" value="ECO:0007669"/>
    <property type="project" value="InterPro"/>
</dbReference>
<keyword evidence="3 5" id="KW-0560">Oxidoreductase</keyword>
<evidence type="ECO:0000313" key="9">
    <source>
        <dbReference type="Proteomes" id="UP000649604"/>
    </source>
</evidence>
<evidence type="ECO:0000256" key="4">
    <source>
        <dbReference type="ARBA" id="ARBA00023027"/>
    </source>
</evidence>
<dbReference type="EMBL" id="WJJP01000333">
    <property type="protein sequence ID" value="MBD3324993.1"/>
    <property type="molecule type" value="Genomic_DNA"/>
</dbReference>
<dbReference type="InterPro" id="IPR050857">
    <property type="entry name" value="D-2-hydroxyacid_DH"/>
</dbReference>
<dbReference type="InterPro" id="IPR029752">
    <property type="entry name" value="D-isomer_DH_CS1"/>
</dbReference>
<dbReference type="GO" id="GO:0008652">
    <property type="term" value="P:amino acid biosynthetic process"/>
    <property type="evidence" value="ECO:0007669"/>
    <property type="project" value="UniProtKB-KW"/>
</dbReference>
<accession>A0A9D5JVN6</accession>
<sequence length="320" mass="34834">MKTVLLSQKIRDEGLEVLQGKADILVAPDPSQETIARLIKDVHGVILRTTSKITREMIESAPQLEVISRTGVGVDNVDVQAASERGIRVCNLPGLNSVSVAEHAAALIVAVTKALPFLDREVRQANWKSRNAYRPVELQHKTLGVIGFGKIGSYVAQIMQQGFGMNLLAYDPYVSSAGEADLNVTFCELDDLLLQADIVTIHLPATPETQNLVHKERLALLKPSAYFINTARGGVVDEAALVELLQAQRIAGAGLDVFEQEPLPREHPLTKLDNVILSPHAGALSKECVIRVAVEAAQAVLDVFAGREPKYVYNQAELNR</sequence>
<keyword evidence="2" id="KW-0028">Amino-acid biosynthesis</keyword>
<evidence type="ECO:0000256" key="2">
    <source>
        <dbReference type="ARBA" id="ARBA00022605"/>
    </source>
</evidence>
<gene>
    <name evidence="8" type="ORF">GF339_10440</name>
</gene>
<comment type="similarity">
    <text evidence="1 5">Belongs to the D-isomer specific 2-hydroxyacid dehydrogenase family.</text>
</comment>
<evidence type="ECO:0000256" key="3">
    <source>
        <dbReference type="ARBA" id="ARBA00023002"/>
    </source>
</evidence>
<dbReference type="Pfam" id="PF00389">
    <property type="entry name" value="2-Hacid_dh"/>
    <property type="match status" value="1"/>
</dbReference>
<protein>
    <submittedName>
        <fullName evidence="8">Hydroxyacid dehydrogenase</fullName>
    </submittedName>
</protein>